<dbReference type="Proteomes" id="UP000184671">
    <property type="component" value="Unassembled WGS sequence"/>
</dbReference>
<evidence type="ECO:0000256" key="2">
    <source>
        <dbReference type="ARBA" id="ARBA00022679"/>
    </source>
</evidence>
<name>A0A1M4MIR6_9EURY</name>
<dbReference type="Pfam" id="PF13649">
    <property type="entry name" value="Methyltransf_25"/>
    <property type="match status" value="1"/>
</dbReference>
<dbReference type="AlphaFoldDB" id="A0A1M4MIR6"/>
<evidence type="ECO:0000259" key="4">
    <source>
        <dbReference type="Pfam" id="PF13649"/>
    </source>
</evidence>
<evidence type="ECO:0000256" key="1">
    <source>
        <dbReference type="ARBA" id="ARBA00022603"/>
    </source>
</evidence>
<dbReference type="OrthoDB" id="57427at2157"/>
<dbReference type="PANTHER" id="PTHR43464">
    <property type="entry name" value="METHYLTRANSFERASE"/>
    <property type="match status" value="1"/>
</dbReference>
<evidence type="ECO:0000256" key="3">
    <source>
        <dbReference type="ARBA" id="ARBA00022691"/>
    </source>
</evidence>
<dbReference type="EMBL" id="FMID01000017">
    <property type="protein sequence ID" value="SCL74795.1"/>
    <property type="molecule type" value="Genomic_DNA"/>
</dbReference>
<reference evidence="5 6" key="1">
    <citation type="submission" date="2016-08" db="EMBL/GenBank/DDBJ databases">
        <authorList>
            <person name="Seilhamer J.J."/>
        </authorList>
    </citation>
    <scope>NUCLEOTIDE SEQUENCE [LARGE SCALE GENOMIC DNA]</scope>
    <source>
        <strain evidence="5">L21-II-0</strain>
    </source>
</reference>
<dbReference type="PANTHER" id="PTHR43464:SF19">
    <property type="entry name" value="UBIQUINONE BIOSYNTHESIS O-METHYLTRANSFERASE, MITOCHONDRIAL"/>
    <property type="match status" value="1"/>
</dbReference>
<evidence type="ECO:0000313" key="5">
    <source>
        <dbReference type="EMBL" id="SCL74795.1"/>
    </source>
</evidence>
<accession>A0A1M4MIR6</accession>
<feature type="domain" description="Methyltransferase" evidence="4">
    <location>
        <begin position="72"/>
        <end position="151"/>
    </location>
</feature>
<keyword evidence="1 5" id="KW-0489">Methyltransferase</keyword>
<sequence length="288" mass="32931">MTPDNNVKCWIDCWNASAQNSRIVTDDLQATQWDERADRFVQNMDEERHRKRVADVFAILEEAGISLEGARVLDIGCGPGTLSLPLARAGADVTALDISTRMLDHLRETAKNERLRINAVECSWWSADIDKLGFREKFDLVIASMTPGIRDVETFDRMMACSRQFCYYSRFVGRVGTDGARREIFRKILGEEPETPGPDMVYPFMYLYVLGYRPLVKFSRFSRTQERNWAEAAEETINDLKCTRYVSSDVEEKIREYYKNASPDGKYRSETESCSGMMVWSVTAGDGV</sequence>
<dbReference type="EC" id="2.1.1.11" evidence="5"/>
<dbReference type="InterPro" id="IPR029063">
    <property type="entry name" value="SAM-dependent_MTases_sf"/>
</dbReference>
<dbReference type="GO" id="GO:0046406">
    <property type="term" value="F:magnesium protoporphyrin IX methyltransferase activity"/>
    <property type="evidence" value="ECO:0007669"/>
    <property type="project" value="UniProtKB-EC"/>
</dbReference>
<dbReference type="InterPro" id="IPR041698">
    <property type="entry name" value="Methyltransf_25"/>
</dbReference>
<dbReference type="STRING" id="118126.L21_0678"/>
<gene>
    <name evidence="5" type="ORF">L21_0678</name>
</gene>
<dbReference type="GO" id="GO:0032259">
    <property type="term" value="P:methylation"/>
    <property type="evidence" value="ECO:0007669"/>
    <property type="project" value="UniProtKB-KW"/>
</dbReference>
<proteinExistence type="predicted"/>
<organism evidence="5 6">
    <name type="scientific">Methanoculleus chikugoensis</name>
    <dbReference type="NCBI Taxonomy" id="118126"/>
    <lineage>
        <taxon>Archaea</taxon>
        <taxon>Methanobacteriati</taxon>
        <taxon>Methanobacteriota</taxon>
        <taxon>Stenosarchaea group</taxon>
        <taxon>Methanomicrobia</taxon>
        <taxon>Methanomicrobiales</taxon>
        <taxon>Methanomicrobiaceae</taxon>
        <taxon>Methanoculleus</taxon>
    </lineage>
</organism>
<dbReference type="SUPFAM" id="SSF53335">
    <property type="entry name" value="S-adenosyl-L-methionine-dependent methyltransferases"/>
    <property type="match status" value="1"/>
</dbReference>
<dbReference type="CDD" id="cd02440">
    <property type="entry name" value="AdoMet_MTases"/>
    <property type="match status" value="1"/>
</dbReference>
<protein>
    <submittedName>
        <fullName evidence="5">Magnesium-protoporphyrin O-methyltransferase</fullName>
        <ecNumber evidence="5">2.1.1.11</ecNumber>
    </submittedName>
</protein>
<evidence type="ECO:0000313" key="6">
    <source>
        <dbReference type="Proteomes" id="UP000184671"/>
    </source>
</evidence>
<keyword evidence="3" id="KW-0949">S-adenosyl-L-methionine</keyword>
<dbReference type="Gene3D" id="3.40.50.150">
    <property type="entry name" value="Vaccinia Virus protein VP39"/>
    <property type="match status" value="1"/>
</dbReference>
<keyword evidence="2 5" id="KW-0808">Transferase</keyword>